<dbReference type="PANTHER" id="PTHR42928:SF3">
    <property type="entry name" value="UPF0065 PROTEIN YFLP"/>
    <property type="match status" value="1"/>
</dbReference>
<comment type="caution">
    <text evidence="3">The sequence shown here is derived from an EMBL/GenBank/DDBJ whole genome shotgun (WGS) entry which is preliminary data.</text>
</comment>
<dbReference type="Pfam" id="PF03401">
    <property type="entry name" value="TctC"/>
    <property type="match status" value="1"/>
</dbReference>
<dbReference type="Gene3D" id="3.40.190.150">
    <property type="entry name" value="Bordetella uptake gene, domain 1"/>
    <property type="match status" value="1"/>
</dbReference>
<sequence>MSSTSPDGPPRRRTGIGRIVFSVIAVLTVLVASAFSIRSASGGNDIRTNLTLIAPAAAGGGWDSFQRELQQTMRVNGLVNNVQVVNIPGAGGNIALGQLTTLEDANNLMVGGTGQIAAHAARGTGPELSQVTAVSRVVEEYSLVVVPADSPYQSMDDLVTAWRADPAHVAWTGGGSFDQLVMADIARTADVPVADTTYIPSDGGGEAIQALLNGTAQASAGGFADIYPQVEAGRLRALGVVAAEPLAGVEEIPTLRSQGYDVTLTNWRALFVPPGVSAEERTELEALIAEAVDTPEWKEAVQRNYWNPVPLSGTELEEFIAAEKERIGTLTEEIK</sequence>
<dbReference type="InterPro" id="IPR042100">
    <property type="entry name" value="Bug_dom1"/>
</dbReference>
<dbReference type="PIRSF" id="PIRSF017082">
    <property type="entry name" value="YflP"/>
    <property type="match status" value="1"/>
</dbReference>
<dbReference type="Gene3D" id="3.40.190.10">
    <property type="entry name" value="Periplasmic binding protein-like II"/>
    <property type="match status" value="1"/>
</dbReference>
<comment type="similarity">
    <text evidence="1">Belongs to the UPF0065 (bug) family.</text>
</comment>
<accession>A0AAP5T7X9</accession>
<feature type="transmembrane region" description="Helical" evidence="2">
    <location>
        <begin position="15"/>
        <end position="37"/>
    </location>
</feature>
<evidence type="ECO:0000256" key="1">
    <source>
        <dbReference type="ARBA" id="ARBA00006987"/>
    </source>
</evidence>
<organism evidence="3 4">
    <name type="scientific">Micrococcus yunnanensis</name>
    <dbReference type="NCBI Taxonomy" id="566027"/>
    <lineage>
        <taxon>Bacteria</taxon>
        <taxon>Bacillati</taxon>
        <taxon>Actinomycetota</taxon>
        <taxon>Actinomycetes</taxon>
        <taxon>Micrococcales</taxon>
        <taxon>Micrococcaceae</taxon>
        <taxon>Micrococcus</taxon>
    </lineage>
</organism>
<evidence type="ECO:0000313" key="3">
    <source>
        <dbReference type="EMBL" id="MDV7176794.1"/>
    </source>
</evidence>
<proteinExistence type="inferred from homology"/>
<dbReference type="AlphaFoldDB" id="A0AAP5T7X9"/>
<name>A0AAP5T7X9_9MICC</name>
<dbReference type="SUPFAM" id="SSF53850">
    <property type="entry name" value="Periplasmic binding protein-like II"/>
    <property type="match status" value="1"/>
</dbReference>
<keyword evidence="2" id="KW-0472">Membrane</keyword>
<evidence type="ECO:0000256" key="2">
    <source>
        <dbReference type="SAM" id="Phobius"/>
    </source>
</evidence>
<dbReference type="EMBL" id="JAWLUK010000005">
    <property type="protein sequence ID" value="MDV7176794.1"/>
    <property type="molecule type" value="Genomic_DNA"/>
</dbReference>
<reference evidence="3" key="1">
    <citation type="submission" date="2023-10" db="EMBL/GenBank/DDBJ databases">
        <title>Development of a sustainable strategy for remediation of hydrocarbon-contaminated territories based on the waste exchange concept.</title>
        <authorList>
            <person name="Krivoruchko A."/>
        </authorList>
    </citation>
    <scope>NUCLEOTIDE SEQUENCE</scope>
    <source>
        <strain evidence="3">IEGM 1325</strain>
    </source>
</reference>
<dbReference type="Proteomes" id="UP001185728">
    <property type="component" value="Unassembled WGS sequence"/>
</dbReference>
<keyword evidence="2" id="KW-0812">Transmembrane</keyword>
<keyword evidence="2" id="KW-1133">Transmembrane helix</keyword>
<protein>
    <submittedName>
        <fullName evidence="3">Tripartite tricarboxylate transporter substrate-binding protein</fullName>
    </submittedName>
</protein>
<dbReference type="PANTHER" id="PTHR42928">
    <property type="entry name" value="TRICARBOXYLATE-BINDING PROTEIN"/>
    <property type="match status" value="1"/>
</dbReference>
<dbReference type="CDD" id="cd07012">
    <property type="entry name" value="PBP2_Bug_TTT"/>
    <property type="match status" value="1"/>
</dbReference>
<dbReference type="InterPro" id="IPR005064">
    <property type="entry name" value="BUG"/>
</dbReference>
<dbReference type="RefSeq" id="WP_317676507.1">
    <property type="nucleotide sequence ID" value="NZ_JAWLUK010000005.1"/>
</dbReference>
<evidence type="ECO:0000313" key="4">
    <source>
        <dbReference type="Proteomes" id="UP001185728"/>
    </source>
</evidence>
<gene>
    <name evidence="3" type="ORF">R4064_03925</name>
</gene>